<evidence type="ECO:0000313" key="4">
    <source>
        <dbReference type="Proteomes" id="UP000005695"/>
    </source>
</evidence>
<feature type="domain" description="Response regulatory" evidence="2">
    <location>
        <begin position="4"/>
        <end position="119"/>
    </location>
</feature>
<evidence type="ECO:0000259" key="2">
    <source>
        <dbReference type="PROSITE" id="PS50110"/>
    </source>
</evidence>
<dbReference type="InterPro" id="IPR052048">
    <property type="entry name" value="ST_Response_Regulator"/>
</dbReference>
<proteinExistence type="predicted"/>
<dbReference type="PANTHER" id="PTHR43228">
    <property type="entry name" value="TWO-COMPONENT RESPONSE REGULATOR"/>
    <property type="match status" value="1"/>
</dbReference>
<dbReference type="SUPFAM" id="SSF52172">
    <property type="entry name" value="CheY-like"/>
    <property type="match status" value="1"/>
</dbReference>
<dbReference type="Pfam" id="PF00072">
    <property type="entry name" value="Response_reg"/>
    <property type="match status" value="1"/>
</dbReference>
<dbReference type="InterPro" id="IPR011006">
    <property type="entry name" value="CheY-like_superfamily"/>
</dbReference>
<feature type="modified residue" description="4-aspartylphosphate" evidence="1">
    <location>
        <position position="54"/>
    </location>
</feature>
<name>Q1JWK4_DESA6</name>
<dbReference type="RefSeq" id="WP_006002390.1">
    <property type="nucleotide sequence ID" value="NZ_AAEW02000020.1"/>
</dbReference>
<dbReference type="PROSITE" id="PS50110">
    <property type="entry name" value="RESPONSE_REGULATORY"/>
    <property type="match status" value="1"/>
</dbReference>
<evidence type="ECO:0000256" key="1">
    <source>
        <dbReference type="PROSITE-ProRule" id="PRU00169"/>
    </source>
</evidence>
<comment type="caution">
    <text evidence="3">The sequence shown here is derived from an EMBL/GenBank/DDBJ whole genome shotgun (WGS) entry which is preliminary data.</text>
</comment>
<organism evidence="3 4">
    <name type="scientific">Desulfuromonas acetoxidans (strain DSM 684 / 11070)</name>
    <dbReference type="NCBI Taxonomy" id="281689"/>
    <lineage>
        <taxon>Bacteria</taxon>
        <taxon>Pseudomonadati</taxon>
        <taxon>Thermodesulfobacteriota</taxon>
        <taxon>Desulfuromonadia</taxon>
        <taxon>Desulfuromonadales</taxon>
        <taxon>Desulfuromonadaceae</taxon>
        <taxon>Desulfuromonas</taxon>
    </lineage>
</organism>
<dbReference type="GO" id="GO:0000160">
    <property type="term" value="P:phosphorelay signal transduction system"/>
    <property type="evidence" value="ECO:0007669"/>
    <property type="project" value="InterPro"/>
</dbReference>
<accession>Q1JWK4</accession>
<dbReference type="Gene3D" id="3.40.50.2300">
    <property type="match status" value="1"/>
</dbReference>
<evidence type="ECO:0000313" key="3">
    <source>
        <dbReference type="EMBL" id="EAT14675.1"/>
    </source>
</evidence>
<dbReference type="Proteomes" id="UP000005695">
    <property type="component" value="Unassembled WGS sequence"/>
</dbReference>
<reference evidence="3" key="1">
    <citation type="submission" date="2006-05" db="EMBL/GenBank/DDBJ databases">
        <title>Annotation of the draft genome assembly of Desulfuromonas acetoxidans DSM 684.</title>
        <authorList>
            <consortium name="US DOE Joint Genome Institute (JGI-ORNL)"/>
            <person name="Larimer F."/>
            <person name="Land M."/>
            <person name="Hauser L."/>
        </authorList>
    </citation>
    <scope>NUCLEOTIDE SEQUENCE [LARGE SCALE GENOMIC DNA]</scope>
    <source>
        <strain evidence="3">DSM 684</strain>
    </source>
</reference>
<reference evidence="3" key="2">
    <citation type="submission" date="2006-05" db="EMBL/GenBank/DDBJ databases">
        <title>Sequencing of the draft genome and assembly of Desulfuromonas acetoxidans DSM 684.</title>
        <authorList>
            <consortium name="US DOE Joint Genome Institute (JGI-PGF)"/>
            <person name="Copeland A."/>
            <person name="Lucas S."/>
            <person name="Lapidus A."/>
            <person name="Barry K."/>
            <person name="Detter J.C."/>
            <person name="Glavina del Rio T."/>
            <person name="Hammon N."/>
            <person name="Israni S."/>
            <person name="Dalin E."/>
            <person name="Tice H."/>
            <person name="Bruce D."/>
            <person name="Pitluck S."/>
            <person name="Richardson P."/>
        </authorList>
    </citation>
    <scope>NUCLEOTIDE SEQUENCE [LARGE SCALE GENOMIC DNA]</scope>
    <source>
        <strain evidence="3">DSM 684</strain>
    </source>
</reference>
<dbReference type="AlphaFoldDB" id="Q1JWK4"/>
<dbReference type="SMART" id="SM00448">
    <property type="entry name" value="REC"/>
    <property type="match status" value="1"/>
</dbReference>
<dbReference type="InterPro" id="IPR001789">
    <property type="entry name" value="Sig_transdc_resp-reg_receiver"/>
</dbReference>
<keyword evidence="4" id="KW-1185">Reference proteome</keyword>
<protein>
    <submittedName>
        <fullName evidence="3">Response regulator receiver protein</fullName>
    </submittedName>
</protein>
<dbReference type="OrthoDB" id="9808843at2"/>
<gene>
    <name evidence="3" type="ORF">Dace_0639</name>
</gene>
<dbReference type="PANTHER" id="PTHR43228:SF1">
    <property type="entry name" value="TWO-COMPONENT RESPONSE REGULATOR ARR22"/>
    <property type="match status" value="1"/>
</dbReference>
<keyword evidence="1" id="KW-0597">Phosphoprotein</keyword>
<sequence length="124" mass="13418">MLKSILIVDDSPVARMIMKKCLPADHGLTIYEAANGQEGISQYEAHKPDVTFMDLTMPVMDGFQALAEIKQKYPQAVVIVATADIQEKVLSRVATLGALHTIKKPPSKSALQEALDLAESALPS</sequence>
<dbReference type="EMBL" id="AAEW02000020">
    <property type="protein sequence ID" value="EAT14675.1"/>
    <property type="molecule type" value="Genomic_DNA"/>
</dbReference>